<protein>
    <submittedName>
        <fullName evidence="1">Uncharacterized protein</fullName>
    </submittedName>
</protein>
<reference evidence="1 2" key="1">
    <citation type="submission" date="2019-03" db="EMBL/GenBank/DDBJ databases">
        <title>Genomic Encyclopedia of Type Strains, Phase IV (KMG-IV): sequencing the most valuable type-strain genomes for metagenomic binning, comparative biology and taxonomic classification.</title>
        <authorList>
            <person name="Goeker M."/>
        </authorList>
    </citation>
    <scope>NUCLEOTIDE SEQUENCE [LARGE SCALE GENOMIC DNA]</scope>
    <source>
        <strain evidence="1 2">DSM 16998</strain>
    </source>
</reference>
<organism evidence="1 2">
    <name type="scientific">Roseateles toxinivorans</name>
    <dbReference type="NCBI Taxonomy" id="270368"/>
    <lineage>
        <taxon>Bacteria</taxon>
        <taxon>Pseudomonadati</taxon>
        <taxon>Pseudomonadota</taxon>
        <taxon>Betaproteobacteria</taxon>
        <taxon>Burkholderiales</taxon>
        <taxon>Sphaerotilaceae</taxon>
        <taxon>Roseateles</taxon>
    </lineage>
</organism>
<name>A0A4R6QUJ8_9BURK</name>
<proteinExistence type="predicted"/>
<dbReference type="AlphaFoldDB" id="A0A4R6QUJ8"/>
<gene>
    <name evidence="1" type="ORF">DES47_101795</name>
</gene>
<comment type="caution">
    <text evidence="1">The sequence shown here is derived from an EMBL/GenBank/DDBJ whole genome shotgun (WGS) entry which is preliminary data.</text>
</comment>
<dbReference type="Proteomes" id="UP000295361">
    <property type="component" value="Unassembled WGS sequence"/>
</dbReference>
<evidence type="ECO:0000313" key="2">
    <source>
        <dbReference type="Proteomes" id="UP000295361"/>
    </source>
</evidence>
<dbReference type="InParanoid" id="A0A4R6QUJ8"/>
<evidence type="ECO:0000313" key="1">
    <source>
        <dbReference type="EMBL" id="TDP74729.1"/>
    </source>
</evidence>
<keyword evidence="2" id="KW-1185">Reference proteome</keyword>
<accession>A0A4R6QUJ8</accession>
<sequence length="43" mass="4504">MRILVHLGAQKGMLSDSGFNNESLPEALGMRQAGSDKAAACDI</sequence>
<dbReference type="EMBL" id="SNXS01000001">
    <property type="protein sequence ID" value="TDP74729.1"/>
    <property type="molecule type" value="Genomic_DNA"/>
</dbReference>